<reference evidence="2" key="1">
    <citation type="submission" date="2022-01" db="EMBL/GenBank/DDBJ databases">
        <authorList>
            <person name="Braso-Vives M."/>
        </authorList>
    </citation>
    <scope>NUCLEOTIDE SEQUENCE</scope>
</reference>
<evidence type="ECO:0000313" key="3">
    <source>
        <dbReference type="Proteomes" id="UP000838412"/>
    </source>
</evidence>
<feature type="compositionally biased region" description="Polar residues" evidence="1">
    <location>
        <begin position="108"/>
        <end position="117"/>
    </location>
</feature>
<feature type="compositionally biased region" description="Basic residues" evidence="1">
    <location>
        <begin position="87"/>
        <end position="100"/>
    </location>
</feature>
<dbReference type="EMBL" id="OV696694">
    <property type="protein sequence ID" value="CAH1274660.1"/>
    <property type="molecule type" value="Genomic_DNA"/>
</dbReference>
<feature type="compositionally biased region" description="Basic residues" evidence="1">
    <location>
        <begin position="157"/>
        <end position="181"/>
    </location>
</feature>
<accession>A0A8K0AHH0</accession>
<dbReference type="Proteomes" id="UP000838412">
    <property type="component" value="Chromosome 9"/>
</dbReference>
<feature type="region of interest" description="Disordered" evidence="1">
    <location>
        <begin position="87"/>
        <end position="181"/>
    </location>
</feature>
<sequence length="224" mass="26006">MPREKKTRDSGEGTAEHAAMTEKLEWVRSILRHIAKGSLLNSKERRYMGELAAKKKHPSKPYISYLKTLLVEEAYRLREDIRKLKKANKKKLKEKRRKKRLGLEENRTAQVIESTTKGTEKEKDLLPKPTSQFPSSDRVSPQKIGVSEQQGPTAKLQGRKKKTLKRNRRELHTTKNKTAHSKKKCSTTWTFWKLNLLKDIRDVKAKVKWLEKRLRAGEQAGQIG</sequence>
<proteinExistence type="predicted"/>
<dbReference type="AlphaFoldDB" id="A0A8K0AHH0"/>
<name>A0A8K0AHH0_BRALA</name>
<gene>
    <name evidence="2" type="primary">Hypp5356</name>
    <name evidence="2" type="ORF">BLAG_LOCUS25602</name>
</gene>
<evidence type="ECO:0000313" key="2">
    <source>
        <dbReference type="EMBL" id="CAH1274660.1"/>
    </source>
</evidence>
<feature type="compositionally biased region" description="Polar residues" evidence="1">
    <location>
        <begin position="129"/>
        <end position="139"/>
    </location>
</feature>
<keyword evidence="3" id="KW-1185">Reference proteome</keyword>
<organism evidence="2 3">
    <name type="scientific">Branchiostoma lanceolatum</name>
    <name type="common">Common lancelet</name>
    <name type="synonym">Amphioxus lanceolatum</name>
    <dbReference type="NCBI Taxonomy" id="7740"/>
    <lineage>
        <taxon>Eukaryota</taxon>
        <taxon>Metazoa</taxon>
        <taxon>Chordata</taxon>
        <taxon>Cephalochordata</taxon>
        <taxon>Leptocardii</taxon>
        <taxon>Amphioxiformes</taxon>
        <taxon>Branchiostomatidae</taxon>
        <taxon>Branchiostoma</taxon>
    </lineage>
</organism>
<protein>
    <submittedName>
        <fullName evidence="2">Hypp5356 protein</fullName>
    </submittedName>
</protein>
<evidence type="ECO:0000256" key="1">
    <source>
        <dbReference type="SAM" id="MobiDB-lite"/>
    </source>
</evidence>